<name>A0A0F9NGL2_9ZZZZ</name>
<proteinExistence type="predicted"/>
<dbReference type="AlphaFoldDB" id="A0A0F9NGL2"/>
<evidence type="ECO:0000313" key="1">
    <source>
        <dbReference type="EMBL" id="KKN17094.1"/>
    </source>
</evidence>
<accession>A0A0F9NGL2</accession>
<gene>
    <name evidence="1" type="ORF">LCGC14_0969260</name>
</gene>
<organism evidence="1">
    <name type="scientific">marine sediment metagenome</name>
    <dbReference type="NCBI Taxonomy" id="412755"/>
    <lineage>
        <taxon>unclassified sequences</taxon>
        <taxon>metagenomes</taxon>
        <taxon>ecological metagenomes</taxon>
    </lineage>
</organism>
<reference evidence="1" key="1">
    <citation type="journal article" date="2015" name="Nature">
        <title>Complex archaea that bridge the gap between prokaryotes and eukaryotes.</title>
        <authorList>
            <person name="Spang A."/>
            <person name="Saw J.H."/>
            <person name="Jorgensen S.L."/>
            <person name="Zaremba-Niedzwiedzka K."/>
            <person name="Martijn J."/>
            <person name="Lind A.E."/>
            <person name="van Eijk R."/>
            <person name="Schleper C."/>
            <person name="Guy L."/>
            <person name="Ettema T.J."/>
        </authorList>
    </citation>
    <scope>NUCLEOTIDE SEQUENCE</scope>
</reference>
<comment type="caution">
    <text evidence="1">The sequence shown here is derived from an EMBL/GenBank/DDBJ whole genome shotgun (WGS) entry which is preliminary data.</text>
</comment>
<protein>
    <submittedName>
        <fullName evidence="1">Uncharacterized protein</fullName>
    </submittedName>
</protein>
<sequence>MFRLTNKRREKKKLKLQDKHTVDVIQKELTGYLKSDDLKEHIAEIENDEKKKKIWNSLTPLKKVKLLRYIAAKKGVSNVK</sequence>
<dbReference type="EMBL" id="LAZR01003557">
    <property type="protein sequence ID" value="KKN17094.1"/>
    <property type="molecule type" value="Genomic_DNA"/>
</dbReference>